<sequence length="179" mass="19634">MTRPARSLRRASLAVALAVFFGVLVLMSLVMDGGEKTAVPAIGGRRMLTEADGGQTTLEDFKADDPFHDSKRRVPNGPDPIHNSFENVSFLCMSEQKLPYSWPCIGFLKFGAVGYEMLLAGGLASREDLRVERSGTHPKAWKVPISRRHICGANRWSDGALQEGTNKNNIMIGSGWMLV</sequence>
<comment type="caution">
    <text evidence="2">The sequence shown here is derived from an EMBL/GenBank/DDBJ whole genome shotgun (WGS) entry which is preliminary data.</text>
</comment>
<accession>A0A8J5SJD5</accession>
<dbReference type="PANTHER" id="PTHR34277">
    <property type="entry name" value="CLAVATA3/ESR (CLE)-RELATED PROTEIN 26"/>
    <property type="match status" value="1"/>
</dbReference>
<gene>
    <name evidence="2" type="ORF">GUJ93_ZPchr0003g16663</name>
</gene>
<dbReference type="InterPro" id="IPR039316">
    <property type="entry name" value="CLE25/26"/>
</dbReference>
<evidence type="ECO:0000313" key="3">
    <source>
        <dbReference type="Proteomes" id="UP000729402"/>
    </source>
</evidence>
<evidence type="ECO:0000313" key="2">
    <source>
        <dbReference type="EMBL" id="KAG8061375.1"/>
    </source>
</evidence>
<reference evidence="2" key="2">
    <citation type="submission" date="2021-02" db="EMBL/GenBank/DDBJ databases">
        <authorList>
            <person name="Kimball J.A."/>
            <person name="Haas M.W."/>
            <person name="Macchietto M."/>
            <person name="Kono T."/>
            <person name="Duquette J."/>
            <person name="Shao M."/>
        </authorList>
    </citation>
    <scope>NUCLEOTIDE SEQUENCE</scope>
    <source>
        <tissue evidence="2">Fresh leaf tissue</tissue>
    </source>
</reference>
<dbReference type="AlphaFoldDB" id="A0A8J5SJD5"/>
<dbReference type="OrthoDB" id="1910203at2759"/>
<evidence type="ECO:0000256" key="1">
    <source>
        <dbReference type="SAM" id="Phobius"/>
    </source>
</evidence>
<dbReference type="Proteomes" id="UP000729402">
    <property type="component" value="Unassembled WGS sequence"/>
</dbReference>
<proteinExistence type="predicted"/>
<keyword evidence="1" id="KW-0812">Transmembrane</keyword>
<keyword evidence="1" id="KW-0472">Membrane</keyword>
<reference evidence="2" key="1">
    <citation type="journal article" date="2021" name="bioRxiv">
        <title>Whole Genome Assembly and Annotation of Northern Wild Rice, Zizania palustris L., Supports a Whole Genome Duplication in the Zizania Genus.</title>
        <authorList>
            <person name="Haas M."/>
            <person name="Kono T."/>
            <person name="Macchietto M."/>
            <person name="Millas R."/>
            <person name="McGilp L."/>
            <person name="Shao M."/>
            <person name="Duquette J."/>
            <person name="Hirsch C.N."/>
            <person name="Kimball J."/>
        </authorList>
    </citation>
    <scope>NUCLEOTIDE SEQUENCE</scope>
    <source>
        <tissue evidence="2">Fresh leaf tissue</tissue>
    </source>
</reference>
<keyword evidence="3" id="KW-1185">Reference proteome</keyword>
<keyword evidence="1" id="KW-1133">Transmembrane helix</keyword>
<organism evidence="2 3">
    <name type="scientific">Zizania palustris</name>
    <name type="common">Northern wild rice</name>
    <dbReference type="NCBI Taxonomy" id="103762"/>
    <lineage>
        <taxon>Eukaryota</taxon>
        <taxon>Viridiplantae</taxon>
        <taxon>Streptophyta</taxon>
        <taxon>Embryophyta</taxon>
        <taxon>Tracheophyta</taxon>
        <taxon>Spermatophyta</taxon>
        <taxon>Magnoliopsida</taxon>
        <taxon>Liliopsida</taxon>
        <taxon>Poales</taxon>
        <taxon>Poaceae</taxon>
        <taxon>BOP clade</taxon>
        <taxon>Oryzoideae</taxon>
        <taxon>Oryzeae</taxon>
        <taxon>Zizaniinae</taxon>
        <taxon>Zizania</taxon>
    </lineage>
</organism>
<dbReference type="EMBL" id="JAAALK010000286">
    <property type="protein sequence ID" value="KAG8061375.1"/>
    <property type="molecule type" value="Genomic_DNA"/>
</dbReference>
<feature type="transmembrane region" description="Helical" evidence="1">
    <location>
        <begin position="12"/>
        <end position="31"/>
    </location>
</feature>
<name>A0A8J5SJD5_ZIZPA</name>
<protein>
    <submittedName>
        <fullName evidence="2">Uncharacterized protein</fullName>
    </submittedName>
</protein>
<dbReference type="PANTHER" id="PTHR34277:SF2">
    <property type="entry name" value="CLAVATA3_ESR (CLE)-RELATED PROTEIN 26"/>
    <property type="match status" value="1"/>
</dbReference>